<protein>
    <recommendedName>
        <fullName evidence="4">DNA polymerase delta subunit 4</fullName>
    </recommendedName>
</protein>
<dbReference type="GO" id="GO:0000731">
    <property type="term" value="P:DNA synthesis involved in DNA repair"/>
    <property type="evidence" value="ECO:0007669"/>
    <property type="project" value="InterPro"/>
</dbReference>
<proteinExistence type="predicted"/>
<accession>A0A9Q0D2J4</accession>
<dbReference type="EMBL" id="JAMQYH010000001">
    <property type="protein sequence ID" value="KAJ1703954.1"/>
    <property type="molecule type" value="Genomic_DNA"/>
</dbReference>
<reference evidence="2" key="1">
    <citation type="journal article" date="2022" name="Cell">
        <title>Repeat-based holocentromeres influence genome architecture and karyotype evolution.</title>
        <authorList>
            <person name="Hofstatter P.G."/>
            <person name="Thangavel G."/>
            <person name="Lux T."/>
            <person name="Neumann P."/>
            <person name="Vondrak T."/>
            <person name="Novak P."/>
            <person name="Zhang M."/>
            <person name="Costa L."/>
            <person name="Castellani M."/>
            <person name="Scott A."/>
            <person name="Toegelov H."/>
            <person name="Fuchs J."/>
            <person name="Mata-Sucre Y."/>
            <person name="Dias Y."/>
            <person name="Vanzela A.L.L."/>
            <person name="Huettel B."/>
            <person name="Almeida C.C.S."/>
            <person name="Simkova H."/>
            <person name="Souza G."/>
            <person name="Pedrosa-Harand A."/>
            <person name="Macas J."/>
            <person name="Mayer K.F.X."/>
            <person name="Houben A."/>
            <person name="Marques A."/>
        </authorList>
    </citation>
    <scope>NUCLEOTIDE SEQUENCE</scope>
    <source>
        <strain evidence="2">RhyBre1mFocal</strain>
    </source>
</reference>
<dbReference type="Pfam" id="PF04081">
    <property type="entry name" value="DNA_pol_delta_4"/>
    <property type="match status" value="1"/>
</dbReference>
<dbReference type="GO" id="GO:0003887">
    <property type="term" value="F:DNA-directed DNA polymerase activity"/>
    <property type="evidence" value="ECO:0007669"/>
    <property type="project" value="TreeGrafter"/>
</dbReference>
<organism evidence="2 3">
    <name type="scientific">Rhynchospora breviuscula</name>
    <dbReference type="NCBI Taxonomy" id="2022672"/>
    <lineage>
        <taxon>Eukaryota</taxon>
        <taxon>Viridiplantae</taxon>
        <taxon>Streptophyta</taxon>
        <taxon>Embryophyta</taxon>
        <taxon>Tracheophyta</taxon>
        <taxon>Spermatophyta</taxon>
        <taxon>Magnoliopsida</taxon>
        <taxon>Liliopsida</taxon>
        <taxon>Poales</taxon>
        <taxon>Cyperaceae</taxon>
        <taxon>Cyperoideae</taxon>
        <taxon>Rhynchosporeae</taxon>
        <taxon>Rhynchospora</taxon>
    </lineage>
</organism>
<comment type="caution">
    <text evidence="2">The sequence shown here is derived from an EMBL/GenBank/DDBJ whole genome shotgun (WGS) entry which is preliminary data.</text>
</comment>
<dbReference type="InterPro" id="IPR007218">
    <property type="entry name" value="DNA_pol_delta_4"/>
</dbReference>
<keyword evidence="3" id="KW-1185">Reference proteome</keyword>
<dbReference type="GO" id="GO:0006261">
    <property type="term" value="P:DNA-templated DNA replication"/>
    <property type="evidence" value="ECO:0007669"/>
    <property type="project" value="TreeGrafter"/>
</dbReference>
<evidence type="ECO:0000256" key="1">
    <source>
        <dbReference type="SAM" id="MobiDB-lite"/>
    </source>
</evidence>
<dbReference type="PANTHER" id="PTHR14303">
    <property type="entry name" value="DNA POLYMERASE DELTA SUBUNIT 4"/>
    <property type="match status" value="1"/>
</dbReference>
<evidence type="ECO:0008006" key="4">
    <source>
        <dbReference type="Google" id="ProtNLM"/>
    </source>
</evidence>
<evidence type="ECO:0000313" key="2">
    <source>
        <dbReference type="EMBL" id="KAJ1703954.1"/>
    </source>
</evidence>
<name>A0A9Q0D2J4_9POAL</name>
<dbReference type="OrthoDB" id="337486at2759"/>
<feature type="region of interest" description="Disordered" evidence="1">
    <location>
        <begin position="1"/>
        <end position="22"/>
    </location>
</feature>
<dbReference type="Proteomes" id="UP001151287">
    <property type="component" value="Unassembled WGS sequence"/>
</dbReference>
<gene>
    <name evidence="2" type="ORF">LUZ63_003733</name>
</gene>
<feature type="compositionally biased region" description="Polar residues" evidence="1">
    <location>
        <begin position="1"/>
        <end position="10"/>
    </location>
</feature>
<dbReference type="GO" id="GO:0043625">
    <property type="term" value="C:delta DNA polymerase complex"/>
    <property type="evidence" value="ECO:0007669"/>
    <property type="project" value="TreeGrafter"/>
</dbReference>
<dbReference type="AlphaFoldDB" id="A0A9Q0D2J4"/>
<sequence>MSSSNITSFYRQEKKTTKRKNHGGGVAIAKLCSEIGSDLAPLLVSSTDQLRSTKELSKEAEERLKEFDIDMRYGPSMGLTRIERWDCASALGLCPPADVESLLLAMSTISHCLWQGRV</sequence>
<dbReference type="PANTHER" id="PTHR14303:SF0">
    <property type="entry name" value="DNA POLYMERASE DELTA SUBUNIT 4"/>
    <property type="match status" value="1"/>
</dbReference>
<evidence type="ECO:0000313" key="3">
    <source>
        <dbReference type="Proteomes" id="UP001151287"/>
    </source>
</evidence>